<dbReference type="RefSeq" id="WP_173575717.1">
    <property type="nucleotide sequence ID" value="NZ_WOSW01000001.1"/>
</dbReference>
<keyword evidence="4" id="KW-0862">Zinc</keyword>
<proteinExistence type="inferred from homology"/>
<dbReference type="Pfam" id="PF02900">
    <property type="entry name" value="LigB"/>
    <property type="match status" value="1"/>
</dbReference>
<evidence type="ECO:0000259" key="6">
    <source>
        <dbReference type="Pfam" id="PF02900"/>
    </source>
</evidence>
<comment type="cofactor">
    <cofactor evidence="1">
        <name>Zn(2+)</name>
        <dbReference type="ChEBI" id="CHEBI:29105"/>
    </cofactor>
</comment>
<evidence type="ECO:0000313" key="7">
    <source>
        <dbReference type="EMBL" id="NHO31124.1"/>
    </source>
</evidence>
<dbReference type="Gene3D" id="3.40.830.10">
    <property type="entry name" value="LigB-like"/>
    <property type="match status" value="1"/>
</dbReference>
<comment type="caution">
    <text evidence="7">The sequence shown here is derived from an EMBL/GenBank/DDBJ whole genome shotgun (WGS) entry which is preliminary data.</text>
</comment>
<evidence type="ECO:0000256" key="3">
    <source>
        <dbReference type="ARBA" id="ARBA00022723"/>
    </source>
</evidence>
<feature type="domain" description="Extradiol ring-cleavage dioxygenase class III enzyme subunit B" evidence="6">
    <location>
        <begin position="45"/>
        <end position="252"/>
    </location>
</feature>
<dbReference type="EMBL" id="WOSW01000001">
    <property type="protein sequence ID" value="NHO31124.1"/>
    <property type="molecule type" value="Genomic_DNA"/>
</dbReference>
<sequence length="271" mass="29583">MTGTSAEHCIRQPVLFLPHGGGPCFFMDWPGWGKLEAHLRSIATTLPRKPDAILVVSGHWETEIPAVTSGKLPELIYDYYGFPEHTYDLRYPVPGSPRIASRVRALLTAAGIPNVGDDVRGLDHGVFIPFMLAFPDAEIPVVELSLGAGMSPTKELAVGHALRPLRAENILIVATGMTFHNLPQFLSNDRSTDAASRAFDAWLVSTIEAAPDLRDEALRHWDKAPGARICHPREEHLLPLMIAAGAAGTDRGQQSWHDIIMGKALSGFRFG</sequence>
<dbReference type="GO" id="GO:0051213">
    <property type="term" value="F:dioxygenase activity"/>
    <property type="evidence" value="ECO:0007669"/>
    <property type="project" value="UniProtKB-KW"/>
</dbReference>
<protein>
    <submittedName>
        <fullName evidence="7">Dioxygenase</fullName>
    </submittedName>
</protein>
<accession>A0ABX0K6N8</accession>
<evidence type="ECO:0000256" key="2">
    <source>
        <dbReference type="ARBA" id="ARBA00007581"/>
    </source>
</evidence>
<comment type="similarity">
    <text evidence="2">Belongs to the DODA-type extradiol aromatic ring-opening dioxygenase family.</text>
</comment>
<keyword evidence="8" id="KW-1185">Reference proteome</keyword>
<dbReference type="PANTHER" id="PTHR30096:SF0">
    <property type="entry name" value="4,5-DOPA DIOXYGENASE EXTRADIOL-LIKE PROTEIN"/>
    <property type="match status" value="1"/>
</dbReference>
<dbReference type="InterPro" id="IPR014436">
    <property type="entry name" value="Extradiol_dOase_DODA"/>
</dbReference>
<keyword evidence="3" id="KW-0479">Metal-binding</keyword>
<dbReference type="PANTHER" id="PTHR30096">
    <property type="entry name" value="4,5-DOPA DIOXYGENASE EXTRADIOL-LIKE PROTEIN"/>
    <property type="match status" value="1"/>
</dbReference>
<dbReference type="PIRSF" id="PIRSF006157">
    <property type="entry name" value="Doxgns_DODA"/>
    <property type="match status" value="1"/>
</dbReference>
<dbReference type="InterPro" id="IPR004183">
    <property type="entry name" value="Xdiol_dOase_suB"/>
</dbReference>
<keyword evidence="7" id="KW-0223">Dioxygenase</keyword>
<name>A0ABX0K6N8_9PROT</name>
<gene>
    <name evidence="7" type="ORF">GOB84_00845</name>
</gene>
<evidence type="ECO:0000256" key="5">
    <source>
        <dbReference type="ARBA" id="ARBA00023002"/>
    </source>
</evidence>
<evidence type="ECO:0000313" key="8">
    <source>
        <dbReference type="Proteomes" id="UP000615326"/>
    </source>
</evidence>
<dbReference type="SUPFAM" id="SSF53213">
    <property type="entry name" value="LigB-like"/>
    <property type="match status" value="1"/>
</dbReference>
<keyword evidence="5" id="KW-0560">Oxidoreductase</keyword>
<dbReference type="Proteomes" id="UP000615326">
    <property type="component" value="Unassembled WGS sequence"/>
</dbReference>
<evidence type="ECO:0000256" key="4">
    <source>
        <dbReference type="ARBA" id="ARBA00022833"/>
    </source>
</evidence>
<reference evidence="7 8" key="1">
    <citation type="journal article" date="2020" name="Int. J. Syst. Evol. Microbiol.">
        <title>Novel acetic acid bacteria from cider fermentations: Acetobacter conturbans sp. nov. and Acetobacter fallax sp. nov.</title>
        <authorList>
            <person name="Sombolestani A.S."/>
            <person name="Cleenwerck I."/>
            <person name="Cnockaert M."/>
            <person name="Borremans W."/>
            <person name="Wieme A.D."/>
            <person name="De Vuyst L."/>
            <person name="Vandamme P."/>
        </authorList>
    </citation>
    <scope>NUCLEOTIDE SEQUENCE [LARGE SCALE GENOMIC DNA]</scope>
    <source>
        <strain evidence="7 8">LMG 1637</strain>
    </source>
</reference>
<organism evidence="7 8">
    <name type="scientific">Acetobacter fallax</name>
    <dbReference type="NCBI Taxonomy" id="1737473"/>
    <lineage>
        <taxon>Bacteria</taxon>
        <taxon>Pseudomonadati</taxon>
        <taxon>Pseudomonadota</taxon>
        <taxon>Alphaproteobacteria</taxon>
        <taxon>Acetobacterales</taxon>
        <taxon>Acetobacteraceae</taxon>
        <taxon>Acetobacter</taxon>
    </lineage>
</organism>
<dbReference type="CDD" id="cd07363">
    <property type="entry name" value="45_DOPA_Dioxygenase"/>
    <property type="match status" value="1"/>
</dbReference>
<evidence type="ECO:0000256" key="1">
    <source>
        <dbReference type="ARBA" id="ARBA00001947"/>
    </source>
</evidence>